<name>X8J5L3_9AGAM</name>
<dbReference type="EMBL" id="JATN01000322">
    <property type="protein sequence ID" value="EUC57548.1"/>
    <property type="molecule type" value="Genomic_DNA"/>
</dbReference>
<proteinExistence type="predicted"/>
<keyword evidence="1 2" id="KW-0812">Transmembrane</keyword>
<evidence type="ECO:0000256" key="1">
    <source>
        <dbReference type="SAM" id="Phobius"/>
    </source>
</evidence>
<dbReference type="Proteomes" id="UP000030108">
    <property type="component" value="Unassembled WGS sequence"/>
</dbReference>
<keyword evidence="1" id="KW-1133">Transmembrane helix</keyword>
<gene>
    <name evidence="2" type="ORF">RSOL_224680</name>
</gene>
<keyword evidence="1" id="KW-0472">Membrane</keyword>
<dbReference type="AlphaFoldDB" id="X8J5L3"/>
<protein>
    <submittedName>
        <fullName evidence="2">Transmembrane protein, putative</fullName>
    </submittedName>
</protein>
<reference evidence="3" key="1">
    <citation type="journal article" date="2014" name="Genome Announc.">
        <title>Draft genome sequence of the plant-pathogenic soil fungus Rhizoctonia solani anastomosis group 3 strain Rhs1AP.</title>
        <authorList>
            <person name="Cubeta M.A."/>
            <person name="Thomas E."/>
            <person name="Dean R.A."/>
            <person name="Jabaji S."/>
            <person name="Neate S.M."/>
            <person name="Tavantzis S."/>
            <person name="Toda T."/>
            <person name="Vilgalys R."/>
            <person name="Bharathan N."/>
            <person name="Fedorova-Abrams N."/>
            <person name="Pakala S.B."/>
            <person name="Pakala S.M."/>
            <person name="Zafar N."/>
            <person name="Joardar V."/>
            <person name="Losada L."/>
            <person name="Nierman W.C."/>
        </authorList>
    </citation>
    <scope>NUCLEOTIDE SEQUENCE [LARGE SCALE GENOMIC DNA]</scope>
    <source>
        <strain evidence="3">AG-3</strain>
    </source>
</reference>
<evidence type="ECO:0000313" key="2">
    <source>
        <dbReference type="EMBL" id="EUC57548.1"/>
    </source>
</evidence>
<organism evidence="2 3">
    <name type="scientific">Rhizoctonia solani AG-3 Rhs1AP</name>
    <dbReference type="NCBI Taxonomy" id="1086054"/>
    <lineage>
        <taxon>Eukaryota</taxon>
        <taxon>Fungi</taxon>
        <taxon>Dikarya</taxon>
        <taxon>Basidiomycota</taxon>
        <taxon>Agaricomycotina</taxon>
        <taxon>Agaricomycetes</taxon>
        <taxon>Cantharellales</taxon>
        <taxon>Ceratobasidiaceae</taxon>
        <taxon>Rhizoctonia</taxon>
    </lineage>
</organism>
<comment type="caution">
    <text evidence="2">The sequence shown here is derived from an EMBL/GenBank/DDBJ whole genome shotgun (WGS) entry which is preliminary data.</text>
</comment>
<sequence length="159" mass="17460">MVVHTRSPTQGCTDLGGRFTCVQNSAVLFVVLIPIHLIIVVLLFSLPHMLLGFTTHKPTFNCQALPVCGQLFSQRRGVGTCEPGFKNFLFNLAHLGLCLLKGADQLQVKRSDQVPSHLAPVFTRMLKNELKLLELRSPRQVIIPPESECMCDGPPGEGA</sequence>
<feature type="transmembrane region" description="Helical" evidence="1">
    <location>
        <begin position="26"/>
        <end position="46"/>
    </location>
</feature>
<evidence type="ECO:0000313" key="3">
    <source>
        <dbReference type="Proteomes" id="UP000030108"/>
    </source>
</evidence>
<accession>X8J5L3</accession>
<feature type="non-terminal residue" evidence="2">
    <location>
        <position position="159"/>
    </location>
</feature>